<dbReference type="Gene3D" id="3.40.50.12780">
    <property type="entry name" value="N-terminal domain of ligase-like"/>
    <property type="match status" value="1"/>
</dbReference>
<organism evidence="3 5">
    <name type="scientific">Emcibacter nanhaiensis</name>
    <dbReference type="NCBI Taxonomy" id="1505037"/>
    <lineage>
        <taxon>Bacteria</taxon>
        <taxon>Pseudomonadati</taxon>
        <taxon>Pseudomonadota</taxon>
        <taxon>Alphaproteobacteria</taxon>
        <taxon>Emcibacterales</taxon>
        <taxon>Emcibacteraceae</taxon>
        <taxon>Emcibacter</taxon>
    </lineage>
</organism>
<dbReference type="InterPro" id="IPR025110">
    <property type="entry name" value="AMP-bd_C"/>
</dbReference>
<keyword evidence="5" id="KW-1185">Reference proteome</keyword>
<dbReference type="InterPro" id="IPR045851">
    <property type="entry name" value="AMP-bd_C_sf"/>
</dbReference>
<dbReference type="EMBL" id="VFIY01000005">
    <property type="protein sequence ID" value="TPD62034.1"/>
    <property type="molecule type" value="Genomic_DNA"/>
</dbReference>
<dbReference type="InterPro" id="IPR042099">
    <property type="entry name" value="ANL_N_sf"/>
</dbReference>
<evidence type="ECO:0000313" key="4">
    <source>
        <dbReference type="EMBL" id="TPD62034.1"/>
    </source>
</evidence>
<reference evidence="3" key="2">
    <citation type="submission" date="2019-06" db="EMBL/GenBank/DDBJ databases">
        <authorList>
            <person name="Zhao Z."/>
        </authorList>
    </citation>
    <scope>NUCLEOTIDE SEQUENCE</scope>
    <source>
        <strain evidence="3">MCCC 1A06723</strain>
    </source>
</reference>
<accession>A0A501PHW4</accession>
<name>A0A501PHW4_9PROT</name>
<dbReference type="PANTHER" id="PTHR43767">
    <property type="entry name" value="LONG-CHAIN-FATTY-ACID--COA LIGASE"/>
    <property type="match status" value="1"/>
</dbReference>
<dbReference type="PROSITE" id="PS00455">
    <property type="entry name" value="AMP_BINDING"/>
    <property type="match status" value="1"/>
</dbReference>
<protein>
    <submittedName>
        <fullName evidence="3">Acyl--CoA ligase</fullName>
    </submittedName>
</protein>
<evidence type="ECO:0000259" key="1">
    <source>
        <dbReference type="Pfam" id="PF00501"/>
    </source>
</evidence>
<dbReference type="EMBL" id="VFIY01000011">
    <property type="protein sequence ID" value="TPD59611.1"/>
    <property type="molecule type" value="Genomic_DNA"/>
</dbReference>
<evidence type="ECO:0000259" key="2">
    <source>
        <dbReference type="Pfam" id="PF13193"/>
    </source>
</evidence>
<dbReference type="InterPro" id="IPR000873">
    <property type="entry name" value="AMP-dep_synth/lig_dom"/>
</dbReference>
<dbReference type="Gene3D" id="3.30.300.30">
    <property type="match status" value="1"/>
</dbReference>
<dbReference type="OrthoDB" id="9803968at2"/>
<evidence type="ECO:0000313" key="3">
    <source>
        <dbReference type="EMBL" id="TPD59611.1"/>
    </source>
</evidence>
<sequence length="533" mass="58827">MVMPEFACISDYVTWYAEKTPSAEACVFNGSRVTYAQLELQVERLACAYIAAGVSKGDRVAVLATTSPDFLVSFLAVARIGAIWVGLNAKYKRDELLYVVSDCKPKILLARTRIGERQYDEDIKHILSEVSGIEKVVLLDDANALSGAVSYRDFLHSGENILHTHVKAPSSGGGDKKPCLIVYTSGSTGKPKGALLHQQGIIRFCLEQNRIWYVNPHRVINFLPINHVGCVVDLSLPAVLAGGTQILCEKFDPVKMLELVEREKVTLWASVPSTFIMQLGLPDFDKYDLASVQLIAWGGAAMPEETVRRLVEVCPRMSTNYAMTETLVTTVVEPTDNVEALTRTVGHPFPGVELRLVDDRGNDVDKGEPGELLVRSVYNMLGYWNRPEASKEAFLGDGWFRTGDVLAENRDGSFSVVGRLKEMYKSGGYNVYPKEVEAAIETCPGIVEAAVVSVPDPKWQEVGIAYVTLRQSCDWNEEGLRSFCSERLANYKMPKKFLCLPEMPLLPIGKVDKVALKKMAVLEYGATKGGAEK</sequence>
<proteinExistence type="predicted"/>
<feature type="domain" description="AMP-binding enzyme C-terminal" evidence="2">
    <location>
        <begin position="435"/>
        <end position="510"/>
    </location>
</feature>
<dbReference type="Pfam" id="PF00501">
    <property type="entry name" value="AMP-binding"/>
    <property type="match status" value="1"/>
</dbReference>
<comment type="caution">
    <text evidence="3">The sequence shown here is derived from an EMBL/GenBank/DDBJ whole genome shotgun (WGS) entry which is preliminary data.</text>
</comment>
<dbReference type="GO" id="GO:0016878">
    <property type="term" value="F:acid-thiol ligase activity"/>
    <property type="evidence" value="ECO:0007669"/>
    <property type="project" value="UniProtKB-ARBA"/>
</dbReference>
<dbReference type="SUPFAM" id="SSF56801">
    <property type="entry name" value="Acetyl-CoA synthetase-like"/>
    <property type="match status" value="1"/>
</dbReference>
<dbReference type="PANTHER" id="PTHR43767:SF1">
    <property type="entry name" value="NONRIBOSOMAL PEPTIDE SYNTHASE PES1 (EUROFUNG)-RELATED"/>
    <property type="match status" value="1"/>
</dbReference>
<dbReference type="AlphaFoldDB" id="A0A501PHW4"/>
<feature type="domain" description="AMP-dependent synthetase/ligase" evidence="1">
    <location>
        <begin position="15"/>
        <end position="384"/>
    </location>
</feature>
<keyword evidence="3" id="KW-0436">Ligase</keyword>
<gene>
    <name evidence="4" type="ORF">FIV46_07500</name>
    <name evidence="3" type="ORF">FIV46_10595</name>
</gene>
<dbReference type="Proteomes" id="UP000319148">
    <property type="component" value="Unassembled WGS sequence"/>
</dbReference>
<dbReference type="InterPro" id="IPR050237">
    <property type="entry name" value="ATP-dep_AMP-bd_enzyme"/>
</dbReference>
<dbReference type="Pfam" id="PF13193">
    <property type="entry name" value="AMP-binding_C"/>
    <property type="match status" value="1"/>
</dbReference>
<reference evidence="5" key="1">
    <citation type="submission" date="2019-06" db="EMBL/GenBank/DDBJ databases">
        <title>The complete genome of Emcibacter congregatus ZYLT.</title>
        <authorList>
            <person name="Zhao Z."/>
        </authorList>
    </citation>
    <scope>NUCLEOTIDE SEQUENCE [LARGE SCALE GENOMIC DNA]</scope>
    <source>
        <strain evidence="5">MCCC 1A06723</strain>
    </source>
</reference>
<dbReference type="InterPro" id="IPR020845">
    <property type="entry name" value="AMP-binding_CS"/>
</dbReference>
<evidence type="ECO:0000313" key="5">
    <source>
        <dbReference type="Proteomes" id="UP000319148"/>
    </source>
</evidence>